<dbReference type="EMBL" id="CP039347">
    <property type="protein sequence ID" value="QCD88145.1"/>
    <property type="molecule type" value="Genomic_DNA"/>
</dbReference>
<dbReference type="OrthoDB" id="1052227at2759"/>
<gene>
    <name evidence="2" type="ORF">DEO72_LG3g2687</name>
</gene>
<organism evidence="2 3">
    <name type="scientific">Vigna unguiculata</name>
    <name type="common">Cowpea</name>
    <dbReference type="NCBI Taxonomy" id="3917"/>
    <lineage>
        <taxon>Eukaryota</taxon>
        <taxon>Viridiplantae</taxon>
        <taxon>Streptophyta</taxon>
        <taxon>Embryophyta</taxon>
        <taxon>Tracheophyta</taxon>
        <taxon>Spermatophyta</taxon>
        <taxon>Magnoliopsida</taxon>
        <taxon>eudicotyledons</taxon>
        <taxon>Gunneridae</taxon>
        <taxon>Pentapetalae</taxon>
        <taxon>rosids</taxon>
        <taxon>fabids</taxon>
        <taxon>Fabales</taxon>
        <taxon>Fabaceae</taxon>
        <taxon>Papilionoideae</taxon>
        <taxon>50 kb inversion clade</taxon>
        <taxon>NPAAA clade</taxon>
        <taxon>indigoferoid/millettioid clade</taxon>
        <taxon>Phaseoleae</taxon>
        <taxon>Vigna</taxon>
    </lineage>
</organism>
<dbReference type="Proteomes" id="UP000501690">
    <property type="component" value="Linkage Group LG3"/>
</dbReference>
<dbReference type="Gramene" id="Vigun11g137300.1.v1.2">
    <property type="protein sequence ID" value="Vigun11g137300.1.v1.2.CDS.1"/>
    <property type="gene ID" value="Vigun11g137300.v1.2"/>
</dbReference>
<sequence>MSPITHISLLALFFLLSLNSLHITIAARVIPQSAPSTVTRPLFLSEAETYLKPHLGHKHSVFREGQVKNCLPKGYRHNSAPSRFVNYNTLGSSGCSGMRLEKPRG</sequence>
<keyword evidence="1" id="KW-0732">Signal</keyword>
<evidence type="ECO:0000313" key="2">
    <source>
        <dbReference type="EMBL" id="QCD88145.1"/>
    </source>
</evidence>
<evidence type="ECO:0000313" key="3">
    <source>
        <dbReference type="Proteomes" id="UP000501690"/>
    </source>
</evidence>
<evidence type="ECO:0008006" key="4">
    <source>
        <dbReference type="Google" id="ProtNLM"/>
    </source>
</evidence>
<feature type="chain" id="PRO_5020031051" description="Neprosin activation peptide domain-containing protein" evidence="1">
    <location>
        <begin position="27"/>
        <end position="105"/>
    </location>
</feature>
<evidence type="ECO:0000256" key="1">
    <source>
        <dbReference type="SAM" id="SignalP"/>
    </source>
</evidence>
<accession>A0A4D6LIL1</accession>
<dbReference type="AlphaFoldDB" id="A0A4D6LIL1"/>
<keyword evidence="3" id="KW-1185">Reference proteome</keyword>
<feature type="signal peptide" evidence="1">
    <location>
        <begin position="1"/>
        <end position="26"/>
    </location>
</feature>
<proteinExistence type="predicted"/>
<name>A0A4D6LIL1_VIGUN</name>
<reference evidence="2 3" key="1">
    <citation type="submission" date="2019-04" db="EMBL/GenBank/DDBJ databases">
        <title>An improved genome assembly and genetic linkage map for asparagus bean, Vigna unguiculata ssp. sesquipedialis.</title>
        <authorList>
            <person name="Xia Q."/>
            <person name="Zhang R."/>
            <person name="Dong Y."/>
        </authorList>
    </citation>
    <scope>NUCLEOTIDE SEQUENCE [LARGE SCALE GENOMIC DNA]</scope>
    <source>
        <tissue evidence="2">Leaf</tissue>
    </source>
</reference>
<protein>
    <recommendedName>
        <fullName evidence="4">Neprosin activation peptide domain-containing protein</fullName>
    </recommendedName>
</protein>
<dbReference type="PANTHER" id="PTHR36619">
    <property type="entry name" value="OS04G0208900 PROTEIN"/>
    <property type="match status" value="1"/>
</dbReference>
<dbReference type="PANTHER" id="PTHR36619:SF4">
    <property type="entry name" value="NEPROSIN ACTIVATION PEPTIDE DOMAIN-CONTAINING PROTEIN"/>
    <property type="match status" value="1"/>
</dbReference>